<organism evidence="2 3">
    <name type="scientific">Promicromonospora aerolata</name>
    <dbReference type="NCBI Taxonomy" id="195749"/>
    <lineage>
        <taxon>Bacteria</taxon>
        <taxon>Bacillati</taxon>
        <taxon>Actinomycetota</taxon>
        <taxon>Actinomycetes</taxon>
        <taxon>Micrococcales</taxon>
        <taxon>Promicromonosporaceae</taxon>
        <taxon>Promicromonospora</taxon>
    </lineage>
</organism>
<evidence type="ECO:0008006" key="4">
    <source>
        <dbReference type="Google" id="ProtNLM"/>
    </source>
</evidence>
<name>A0ABW4VEY3_9MICO</name>
<dbReference type="EMBL" id="JBHUHF010000001">
    <property type="protein sequence ID" value="MFD2027895.1"/>
    <property type="molecule type" value="Genomic_DNA"/>
</dbReference>
<reference evidence="3" key="1">
    <citation type="journal article" date="2019" name="Int. J. Syst. Evol. Microbiol.">
        <title>The Global Catalogue of Microorganisms (GCM) 10K type strain sequencing project: providing services to taxonomists for standard genome sequencing and annotation.</title>
        <authorList>
            <consortium name="The Broad Institute Genomics Platform"/>
            <consortium name="The Broad Institute Genome Sequencing Center for Infectious Disease"/>
            <person name="Wu L."/>
            <person name="Ma J."/>
        </authorList>
    </citation>
    <scope>NUCLEOTIDE SEQUENCE [LARGE SCALE GENOMIC DNA]</scope>
    <source>
        <strain evidence="3">CCM 7043</strain>
    </source>
</reference>
<sequence length="151" mass="16041">MTTTPDFPTLVEAYLADLDRALAAADPRERAETVAAVREHAAESLAQHGTDDESVRRVLDELGPVEAIAAEATPVPAPVTTGRKTEATDAVLAVLAVVLWPLAPVTLVWAIMRLRAGVGNRALQWLTIALSAVTTFGGIVLLVLHAISRFE</sequence>
<keyword evidence="1" id="KW-0812">Transmembrane</keyword>
<keyword evidence="1" id="KW-0472">Membrane</keyword>
<keyword evidence="3" id="KW-1185">Reference proteome</keyword>
<comment type="caution">
    <text evidence="2">The sequence shown here is derived from an EMBL/GenBank/DDBJ whole genome shotgun (WGS) entry which is preliminary data.</text>
</comment>
<evidence type="ECO:0000313" key="2">
    <source>
        <dbReference type="EMBL" id="MFD2027895.1"/>
    </source>
</evidence>
<feature type="transmembrane region" description="Helical" evidence="1">
    <location>
        <begin position="90"/>
        <end position="111"/>
    </location>
</feature>
<evidence type="ECO:0000256" key="1">
    <source>
        <dbReference type="SAM" id="Phobius"/>
    </source>
</evidence>
<keyword evidence="1" id="KW-1133">Transmembrane helix</keyword>
<proteinExistence type="predicted"/>
<dbReference type="Proteomes" id="UP001597338">
    <property type="component" value="Unassembled WGS sequence"/>
</dbReference>
<gene>
    <name evidence="2" type="ORF">ACFSL2_20530</name>
</gene>
<dbReference type="RefSeq" id="WP_377199613.1">
    <property type="nucleotide sequence ID" value="NZ_JBHUHF010000001.1"/>
</dbReference>
<accession>A0ABW4VEY3</accession>
<feature type="transmembrane region" description="Helical" evidence="1">
    <location>
        <begin position="123"/>
        <end position="147"/>
    </location>
</feature>
<dbReference type="Pfam" id="PF22564">
    <property type="entry name" value="HAAS"/>
    <property type="match status" value="1"/>
</dbReference>
<evidence type="ECO:0000313" key="3">
    <source>
        <dbReference type="Proteomes" id="UP001597338"/>
    </source>
</evidence>
<protein>
    <recommendedName>
        <fullName evidence="4">DUF1700 domain-containing protein</fullName>
    </recommendedName>
</protein>